<dbReference type="Pfam" id="PF17996">
    <property type="entry name" value="CE2_N"/>
    <property type="match status" value="1"/>
</dbReference>
<comment type="caution">
    <text evidence="3">Lacks conserved residue(s) required for the propagation of feature annotation.</text>
</comment>
<dbReference type="Gene3D" id="3.40.1090.10">
    <property type="entry name" value="Cytosolic phospholipase A2 catalytic domain"/>
    <property type="match status" value="2"/>
</dbReference>
<comment type="caution">
    <text evidence="5">The sequence shown here is derived from an EMBL/GenBank/DDBJ whole genome shotgun (WGS) entry which is preliminary data.</text>
</comment>
<dbReference type="InterPro" id="IPR013830">
    <property type="entry name" value="SGNH_hydro"/>
</dbReference>
<dbReference type="InterPro" id="IPR002641">
    <property type="entry name" value="PNPLA_dom"/>
</dbReference>
<dbReference type="Gene3D" id="3.40.50.1110">
    <property type="entry name" value="SGNH hydrolase"/>
    <property type="match status" value="1"/>
</dbReference>
<dbReference type="PROSITE" id="PS51635">
    <property type="entry name" value="PNPLA"/>
    <property type="match status" value="1"/>
</dbReference>
<dbReference type="InterPro" id="IPR027417">
    <property type="entry name" value="P-loop_NTPase"/>
</dbReference>
<evidence type="ECO:0000313" key="5">
    <source>
        <dbReference type="EMBL" id="SPO01883.1"/>
    </source>
</evidence>
<reference evidence="5" key="1">
    <citation type="submission" date="2018-03" db="EMBL/GenBank/DDBJ databases">
        <authorList>
            <person name="Guldener U."/>
        </authorList>
    </citation>
    <scope>NUCLEOTIDE SEQUENCE</scope>
</reference>
<evidence type="ECO:0000256" key="1">
    <source>
        <dbReference type="ARBA" id="ARBA00022737"/>
    </source>
</evidence>
<dbReference type="GO" id="GO:0046486">
    <property type="term" value="P:glycerolipid metabolic process"/>
    <property type="evidence" value="ECO:0007669"/>
    <property type="project" value="UniProtKB-ARBA"/>
</dbReference>
<proteinExistence type="predicted"/>
<dbReference type="InterPro" id="IPR036514">
    <property type="entry name" value="SGNH_hydro_sf"/>
</dbReference>
<dbReference type="SUPFAM" id="SSF52266">
    <property type="entry name" value="SGNH hydrolase"/>
    <property type="match status" value="1"/>
</dbReference>
<dbReference type="InterPro" id="IPR052762">
    <property type="entry name" value="PCW_deacetylase/CE"/>
</dbReference>
<evidence type="ECO:0000256" key="3">
    <source>
        <dbReference type="PROSITE-ProRule" id="PRU01161"/>
    </source>
</evidence>
<dbReference type="Pfam" id="PF13472">
    <property type="entry name" value="Lipase_GDSL_2"/>
    <property type="match status" value="1"/>
</dbReference>
<dbReference type="Gene3D" id="2.60.120.260">
    <property type="entry name" value="Galactose-binding domain-like"/>
    <property type="match status" value="1"/>
</dbReference>
<dbReference type="Pfam" id="PF01734">
    <property type="entry name" value="Patatin"/>
    <property type="match status" value="2"/>
</dbReference>
<feature type="domain" description="PNPLA" evidence="4">
    <location>
        <begin position="1"/>
        <end position="112"/>
    </location>
</feature>
<evidence type="ECO:0000259" key="4">
    <source>
        <dbReference type="PROSITE" id="PS51635"/>
    </source>
</evidence>
<dbReference type="PANTHER" id="PTHR37834:SF2">
    <property type="entry name" value="ESTERASE, SGNH HYDROLASE-TYPE"/>
    <property type="match status" value="1"/>
</dbReference>
<dbReference type="InterPro" id="IPR056884">
    <property type="entry name" value="NPHP3-like_N"/>
</dbReference>
<dbReference type="Gene3D" id="3.40.50.300">
    <property type="entry name" value="P-loop containing nucleotide triphosphate hydrolases"/>
    <property type="match status" value="1"/>
</dbReference>
<organism evidence="5 6">
    <name type="scientific">Cephalotrichum gorgonifer</name>
    <dbReference type="NCBI Taxonomy" id="2041049"/>
    <lineage>
        <taxon>Eukaryota</taxon>
        <taxon>Fungi</taxon>
        <taxon>Dikarya</taxon>
        <taxon>Ascomycota</taxon>
        <taxon>Pezizomycotina</taxon>
        <taxon>Sordariomycetes</taxon>
        <taxon>Hypocreomycetidae</taxon>
        <taxon>Microascales</taxon>
        <taxon>Microascaceae</taxon>
        <taxon>Cephalotrichum</taxon>
    </lineage>
</organism>
<dbReference type="Pfam" id="PF24883">
    <property type="entry name" value="NPHP3_N"/>
    <property type="match status" value="1"/>
</dbReference>
<sequence length="843" mass="92144">MATLPPARSLRVLVLDGGGMKGLTSLLVLQRIFRTLSDIGNLEEPPRPCEIFDLIVGTSTGAGQANYDCTIWEAASATSAAPVYFKEVTFSANGEVWVDGGLGSNNPITAAIAEVENEPEFATREIGCVLSIGTGRRRKKQVSSYFIGVHKDAVRMLTDSEDAAEQFVTTDKGRQLQGARKYFRFNVTQEKEQLKLDDWDKREEMRAFTDGYLREAENAGKVQSCAEVLWDPDRNHFAHSHPPDHASGILDPARHRALVKSFRYDRMNERRQQIDPSEECRFQTIFVHRPDPSEAGDGLAFSDWLLSPDKPFFWITGKPGSGKSTLLKYLLSNQQTLDHLNQWGGQWDSTPRIVSHFVWMNGSGMQGSLRGLLCSLICQLLVDDVAGVAAVLQVFPQADGKESDTDWSTKELTDVAYFMFKTSQRAIWLLLDGLDELCTEQEQHDMLKFVERLCELPRLKAYTINILGPYFGYDGRTGDLTYGNLIRNGSDCGLARLVEMTCFSILALAGLVVAKADMRFLGRVNPETRELSWPGTGVSFRFTGTSATIGVASVQGSSSAELVVDGEAVVIAAVDGSISTPEGLSKGKHTVVLRKRSGSDSGSIFISKITTDGTLLPEKPRKRQIEIIGDSISVGYGLDGTLPCTNTAAVENNPKTYGALAAEALNADYSVVAVSGRGLTRNYADGSGQVLPFMPELYTRYGANDAADSYTFPEEWNPDVVVINLGTNDWSYLGVRDPMDPAVFTEAMVAFVQGIQDHYPNATYFLLSSPMLNDSYPSEEDAQHSTHAAAVQSAIAEIGGTNIHFLEWPAQGSDVGCDYHPNAATHAAQAEVLADAIAAELGW</sequence>
<dbReference type="InterPro" id="IPR040794">
    <property type="entry name" value="CE2_N"/>
</dbReference>
<gene>
    <name evidence="5" type="ORF">DNG_04556</name>
</gene>
<dbReference type="EMBL" id="ONZQ02000005">
    <property type="protein sequence ID" value="SPO01883.1"/>
    <property type="molecule type" value="Genomic_DNA"/>
</dbReference>
<evidence type="ECO:0000256" key="2">
    <source>
        <dbReference type="ARBA" id="ARBA00023098"/>
    </source>
</evidence>
<name>A0AAE8MYR0_9PEZI</name>
<feature type="short sequence motif" description="DGA/G" evidence="3">
    <location>
        <begin position="99"/>
        <end position="101"/>
    </location>
</feature>
<dbReference type="InterPro" id="IPR037461">
    <property type="entry name" value="CtCE2-like_dom"/>
</dbReference>
<protein>
    <recommendedName>
        <fullName evidence="4">PNPLA domain-containing protein</fullName>
    </recommendedName>
</protein>
<dbReference type="CDD" id="cd01831">
    <property type="entry name" value="Endoglucanase_E_like"/>
    <property type="match status" value="1"/>
</dbReference>
<keyword evidence="6" id="KW-1185">Reference proteome</keyword>
<dbReference type="PANTHER" id="PTHR37834">
    <property type="entry name" value="GDSL-LIKE LIPASE/ACYLHYDROLASE DOMAIN PROTEIN (AFU_ORTHOLOGUE AFUA_2G00620)"/>
    <property type="match status" value="1"/>
</dbReference>
<dbReference type="InterPro" id="IPR016035">
    <property type="entry name" value="Acyl_Trfase/lysoPLipase"/>
</dbReference>
<dbReference type="GO" id="GO:0052689">
    <property type="term" value="F:carboxylic ester hydrolase activity"/>
    <property type="evidence" value="ECO:0007669"/>
    <property type="project" value="InterPro"/>
</dbReference>
<evidence type="ECO:0000313" key="6">
    <source>
        <dbReference type="Proteomes" id="UP001187682"/>
    </source>
</evidence>
<keyword evidence="2" id="KW-0443">Lipid metabolism</keyword>
<dbReference type="SUPFAM" id="SSF52151">
    <property type="entry name" value="FabD/lysophospholipase-like"/>
    <property type="match status" value="2"/>
</dbReference>
<keyword evidence="1" id="KW-0677">Repeat</keyword>
<dbReference type="AlphaFoldDB" id="A0AAE8MYR0"/>
<dbReference type="Proteomes" id="UP001187682">
    <property type="component" value="Unassembled WGS sequence"/>
</dbReference>
<accession>A0AAE8MYR0</accession>